<evidence type="ECO:0000313" key="6">
    <source>
        <dbReference type="Proteomes" id="UP000029669"/>
    </source>
</evidence>
<dbReference type="STRING" id="2325.TKV_c24120"/>
<sequence length="374" mass="42317">MLKEGYVRIPSGCAISGIIDRTGRLFSGQSIADSIATMHDRSNGLGGGFAAYGIYPDFKDYFAFHMFYDDLIAKQETENILKANYIVALEEKIPTRKTAHIKNAPLIYRYFAIPRPEKLKLSELDENEFTIKFVFNINSNIPGAYVFSSGKNMGVFKAVGYPEDVANFYKLESYKGYMWLAHGRFPTNTPGWWGGAHPFNLLNISVVHNGELSSYDTNRKYLEEFGYICTLQTDTEVAAYIFDLLLRRHGLPIELACKVVASPLWKQVERMSPKEKILYTNLKIIYGRALLNGPFSMIIAYEDGFVAINDRIKLRPLTAAKKGDMIYVASEESAIRQVCKNPESVWIPRGGEPVIAELIRDNEKEMYSTKEVTA</sequence>
<reference evidence="6" key="1">
    <citation type="journal article" date="2015" name="Genome Announc.">
        <title>Whole-Genome Sequences of 80 Environmental and Clinical Isolates of Burkholderia pseudomallei.</title>
        <authorList>
            <person name="Johnson S.L."/>
            <person name="Baker A.L."/>
            <person name="Chain P.S."/>
            <person name="Currie B.J."/>
            <person name="Daligault H.E."/>
            <person name="Davenport K.W."/>
            <person name="Davis C.B."/>
            <person name="Inglis T.J."/>
            <person name="Kaestli M."/>
            <person name="Koren S."/>
            <person name="Mayo M."/>
            <person name="Merritt A.J."/>
            <person name="Price E.P."/>
            <person name="Sarovich D.S."/>
            <person name="Warner J."/>
            <person name="Rosovitz M.J."/>
        </authorList>
    </citation>
    <scope>NUCLEOTIDE SEQUENCE [LARGE SCALE GENOMIC DNA]</scope>
    <source>
        <strain evidence="6">DSM 2030</strain>
    </source>
</reference>
<dbReference type="EMBL" id="CP009170">
    <property type="protein sequence ID" value="AIS53533.1"/>
    <property type="molecule type" value="Genomic_DNA"/>
</dbReference>
<keyword evidence="2" id="KW-0315">Glutamine amidotransferase</keyword>
<organism evidence="5 6">
    <name type="scientific">Thermoanaerobacter kivui</name>
    <name type="common">Acetogenium kivui</name>
    <dbReference type="NCBI Taxonomy" id="2325"/>
    <lineage>
        <taxon>Bacteria</taxon>
        <taxon>Bacillati</taxon>
        <taxon>Bacillota</taxon>
        <taxon>Clostridia</taxon>
        <taxon>Thermoanaerobacterales</taxon>
        <taxon>Thermoanaerobacteraceae</taxon>
        <taxon>Thermoanaerobacter</taxon>
    </lineage>
</organism>
<dbReference type="InterPro" id="IPR029055">
    <property type="entry name" value="Ntn_hydrolases_N"/>
</dbReference>
<dbReference type="HOGENOM" id="CLU_061941_0_0_9"/>
<proteinExistence type="predicted"/>
<keyword evidence="6" id="KW-1185">Reference proteome</keyword>
<dbReference type="GO" id="GO:0016740">
    <property type="term" value="F:transferase activity"/>
    <property type="evidence" value="ECO:0007669"/>
    <property type="project" value="UniProtKB-KW"/>
</dbReference>
<dbReference type="KEGG" id="tki:TKV_c24120"/>
<evidence type="ECO:0000256" key="2">
    <source>
        <dbReference type="ARBA" id="ARBA00022962"/>
    </source>
</evidence>
<dbReference type="InterPro" id="IPR012375">
    <property type="entry name" value="Glu_synth_lsu_1"/>
</dbReference>
<keyword evidence="1" id="KW-0808">Transferase</keyword>
<dbReference type="PIRSF" id="PIRSF018774">
    <property type="entry name" value="GOGAT_lg_dom1"/>
    <property type="match status" value="1"/>
</dbReference>
<name>A0A097AUR2_THEKI</name>
<dbReference type="PANTHER" id="PTHR11907">
    <property type="entry name" value="AMIDOPHOSPHORIBOSYLTRANSFERASE"/>
    <property type="match status" value="1"/>
</dbReference>
<evidence type="ECO:0000256" key="3">
    <source>
        <dbReference type="PIRSR" id="PIRSR018774-1"/>
    </source>
</evidence>
<evidence type="ECO:0000256" key="1">
    <source>
        <dbReference type="ARBA" id="ARBA00022679"/>
    </source>
</evidence>
<dbReference type="SUPFAM" id="SSF56235">
    <property type="entry name" value="N-terminal nucleophile aminohydrolases (Ntn hydrolases)"/>
    <property type="match status" value="1"/>
</dbReference>
<dbReference type="PROSITE" id="PS51278">
    <property type="entry name" value="GATASE_TYPE_2"/>
    <property type="match status" value="1"/>
</dbReference>
<dbReference type="eggNOG" id="COG0067">
    <property type="taxonomic scope" value="Bacteria"/>
</dbReference>
<dbReference type="AlphaFoldDB" id="A0A097AUR2"/>
<gene>
    <name evidence="5" type="ORF">TKV_c24120</name>
</gene>
<dbReference type="InterPro" id="IPR017932">
    <property type="entry name" value="GATase_2_dom"/>
</dbReference>
<dbReference type="Pfam" id="PF00310">
    <property type="entry name" value="GATase_2"/>
    <property type="match status" value="1"/>
</dbReference>
<evidence type="ECO:0000313" key="5">
    <source>
        <dbReference type="EMBL" id="AIS53533.1"/>
    </source>
</evidence>
<dbReference type="CDD" id="cd01907">
    <property type="entry name" value="GlxB"/>
    <property type="match status" value="1"/>
</dbReference>
<dbReference type="Proteomes" id="UP000029669">
    <property type="component" value="Chromosome"/>
</dbReference>
<dbReference type="OrthoDB" id="9770094at2"/>
<dbReference type="Gene3D" id="3.60.20.10">
    <property type="entry name" value="Glutamine Phosphoribosylpyrophosphate, subunit 1, domain 1"/>
    <property type="match status" value="1"/>
</dbReference>
<dbReference type="RefSeq" id="WP_003870571.1">
    <property type="nucleotide sequence ID" value="NZ_CP009170.1"/>
</dbReference>
<feature type="active site" description="For GATase activity" evidence="3">
    <location>
        <position position="13"/>
    </location>
</feature>
<protein>
    <submittedName>
        <fullName evidence="5">Glutamate synthase domain-containing protein</fullName>
    </submittedName>
</protein>
<evidence type="ECO:0000259" key="4">
    <source>
        <dbReference type="PROSITE" id="PS51278"/>
    </source>
</evidence>
<accession>A0A097AUR2</accession>
<feature type="domain" description="Glutamine amidotransferase type-2" evidence="4">
    <location>
        <begin position="13"/>
        <end position="374"/>
    </location>
</feature>